<evidence type="ECO:0008006" key="4">
    <source>
        <dbReference type="Google" id="ProtNLM"/>
    </source>
</evidence>
<name>A0ABT4M7Z4_9NOCA</name>
<evidence type="ECO:0000313" key="3">
    <source>
        <dbReference type="Proteomes" id="UP001081071"/>
    </source>
</evidence>
<gene>
    <name evidence="2" type="ORF">O4220_00600</name>
</gene>
<evidence type="ECO:0000256" key="1">
    <source>
        <dbReference type="SAM" id="MobiDB-lite"/>
    </source>
</evidence>
<sequence length="197" mass="20236">MDNSSASDPRPVPAETTARSSTAEPSTALEVESPQESTLAPPTRTPEEAADLVPGGGGAILQPSGDEPGNVDPATFRTESGRYNFVSPTGNIHCGIWDADGPEGRVGCQAVDGRNPFEGPQCSNAENDKVAVRVTAAGPENLCTTQGIYVNVNAPVLELGQVLAAEGVVCKSGPDDIIGCTAPAGGFTFSRGINYTY</sequence>
<keyword evidence="3" id="KW-1185">Reference proteome</keyword>
<protein>
    <recommendedName>
        <fullName evidence="4">Protein kinase</fullName>
    </recommendedName>
</protein>
<evidence type="ECO:0000313" key="2">
    <source>
        <dbReference type="EMBL" id="MCZ4516993.1"/>
    </source>
</evidence>
<accession>A0ABT4M7Z4</accession>
<proteinExistence type="predicted"/>
<reference evidence="2" key="1">
    <citation type="submission" date="2022-12" db="EMBL/GenBank/DDBJ databases">
        <authorList>
            <person name="Krivoruchko A.V."/>
            <person name="Elkin A."/>
        </authorList>
    </citation>
    <scope>NUCLEOTIDE SEQUENCE</scope>
    <source>
        <strain evidence="2">IEGM 1391</strain>
    </source>
</reference>
<feature type="region of interest" description="Disordered" evidence="1">
    <location>
        <begin position="1"/>
        <end position="77"/>
    </location>
</feature>
<dbReference type="Proteomes" id="UP001081071">
    <property type="component" value="Unassembled WGS sequence"/>
</dbReference>
<organism evidence="2 3">
    <name type="scientific">Rhodococcus ruber</name>
    <dbReference type="NCBI Taxonomy" id="1830"/>
    <lineage>
        <taxon>Bacteria</taxon>
        <taxon>Bacillati</taxon>
        <taxon>Actinomycetota</taxon>
        <taxon>Actinomycetes</taxon>
        <taxon>Mycobacteriales</taxon>
        <taxon>Nocardiaceae</taxon>
        <taxon>Rhodococcus</taxon>
    </lineage>
</organism>
<dbReference type="RefSeq" id="WP_269601625.1">
    <property type="nucleotide sequence ID" value="NZ_JAPWIJ010000001.1"/>
</dbReference>
<comment type="caution">
    <text evidence="2">The sequence shown here is derived from an EMBL/GenBank/DDBJ whole genome shotgun (WGS) entry which is preliminary data.</text>
</comment>
<dbReference type="EMBL" id="JAPWIJ010000001">
    <property type="protein sequence ID" value="MCZ4516993.1"/>
    <property type="molecule type" value="Genomic_DNA"/>
</dbReference>